<evidence type="ECO:0000313" key="7">
    <source>
        <dbReference type="Proteomes" id="UP000703590"/>
    </source>
</evidence>
<dbReference type="CDD" id="cd00614">
    <property type="entry name" value="CGS_like"/>
    <property type="match status" value="1"/>
</dbReference>
<comment type="caution">
    <text evidence="6">The sequence shown here is derived from an EMBL/GenBank/DDBJ whole genome shotgun (WGS) entry which is preliminary data.</text>
</comment>
<proteinExistence type="inferred from homology"/>
<comment type="cofactor">
    <cofactor evidence="1 5">
        <name>pyridoxal 5'-phosphate</name>
        <dbReference type="ChEBI" id="CHEBI:597326"/>
    </cofactor>
</comment>
<organism evidence="6 7">
    <name type="scientific">Sulfurospirillum tamanense</name>
    <dbReference type="NCBI Taxonomy" id="2813362"/>
    <lineage>
        <taxon>Bacteria</taxon>
        <taxon>Pseudomonadati</taxon>
        <taxon>Campylobacterota</taxon>
        <taxon>Epsilonproteobacteria</taxon>
        <taxon>Campylobacterales</taxon>
        <taxon>Sulfurospirillaceae</taxon>
        <taxon>Sulfurospirillum</taxon>
    </lineage>
</organism>
<reference evidence="6 7" key="3">
    <citation type="submission" date="2021-02" db="EMBL/GenBank/DDBJ databases">
        <authorList>
            <person name="Merkel A.Y."/>
        </authorList>
    </citation>
    <scope>NUCLEOTIDE SEQUENCE [LARGE SCALE GENOMIC DNA]</scope>
    <source>
        <strain evidence="6 7">T05b</strain>
    </source>
</reference>
<dbReference type="Gene3D" id="3.40.640.10">
    <property type="entry name" value="Type I PLP-dependent aspartate aminotransferase-like (Major domain)"/>
    <property type="match status" value="1"/>
</dbReference>
<evidence type="ECO:0000256" key="3">
    <source>
        <dbReference type="ARBA" id="ARBA00022679"/>
    </source>
</evidence>
<evidence type="ECO:0000313" key="6">
    <source>
        <dbReference type="EMBL" id="MBN2964179.1"/>
    </source>
</evidence>
<dbReference type="NCBIfam" id="TIGR01326">
    <property type="entry name" value="OAH_OAS_sulfhy"/>
    <property type="match status" value="1"/>
</dbReference>
<dbReference type="InterPro" id="IPR015422">
    <property type="entry name" value="PyrdxlP-dep_Trfase_small"/>
</dbReference>
<reference evidence="6 7" key="2">
    <citation type="submission" date="2021-02" db="EMBL/GenBank/DDBJ databases">
        <title>Sulfurospirillum tamanensis sp. nov.</title>
        <authorList>
            <person name="Frolova A."/>
            <person name="Merkel A."/>
            <person name="Slobodkin A."/>
        </authorList>
    </citation>
    <scope>NUCLEOTIDE SEQUENCE [LARGE SCALE GENOMIC DNA]</scope>
    <source>
        <strain evidence="6 7">T05b</strain>
    </source>
</reference>
<dbReference type="EMBL" id="JAFHKK010000008">
    <property type="protein sequence ID" value="MBN2964179.1"/>
    <property type="molecule type" value="Genomic_DNA"/>
</dbReference>
<name>A0ABS2WSN9_9BACT</name>
<dbReference type="InterPro" id="IPR006235">
    <property type="entry name" value="OAc-hSer/O-AcSer_sulfhydrylase"/>
</dbReference>
<protein>
    <submittedName>
        <fullName evidence="6">O-acetylhomoserine aminocarboxypropyltransferase/cysteine synthase</fullName>
    </submittedName>
</protein>
<dbReference type="Proteomes" id="UP000703590">
    <property type="component" value="Unassembled WGS sequence"/>
</dbReference>
<dbReference type="Pfam" id="PF01053">
    <property type="entry name" value="Cys_Met_Meta_PP"/>
    <property type="match status" value="1"/>
</dbReference>
<dbReference type="InterPro" id="IPR015421">
    <property type="entry name" value="PyrdxlP-dep_Trfase_major"/>
</dbReference>
<dbReference type="RefSeq" id="WP_205458726.1">
    <property type="nucleotide sequence ID" value="NZ_JAFHKK010000008.1"/>
</dbReference>
<comment type="similarity">
    <text evidence="2 5">Belongs to the trans-sulfuration enzymes family.</text>
</comment>
<sequence length="420" mass="45485">MTQETQALHSGYDKAAFGTMAVPLYQTTAYDFGSLETAANRFALRELGPIYTRLNNPTTEILESRMAALEGGSAALATASGQSAIFYAIANLAKAGDNILVAKKIYGGATTLLTHTFKQFGVTAKLFDSDKAEDLEGLIDASTKAIFFESLSNPHISISEFDTIVQVAQKHGIVTVCDNTVATPILCQPLSLGVDVVVHSASKYINGQGTAIGGIITERKGLNDLLIDNPRYPQFNEPDESYHGLVYAQLPFPLFTLRARLSLIRDIGAAISPFNSWLLIQGLETLFVRIKAHSESALKVAQYLHEHPSVTLVGYPGLHSDAHHAKLNRYFKFPHASGLIHVELESEELAKRLVNETKIFSVVVNIGDSKSLITHPASTTHQQVSATELEASGVNNRVVRLSIGLENTDDLINDIASVLG</sequence>
<dbReference type="PANTHER" id="PTHR43797">
    <property type="entry name" value="HOMOCYSTEINE/CYSTEINE SYNTHASE"/>
    <property type="match status" value="1"/>
</dbReference>
<evidence type="ECO:0000256" key="4">
    <source>
        <dbReference type="ARBA" id="ARBA00022898"/>
    </source>
</evidence>
<dbReference type="PANTHER" id="PTHR43797:SF2">
    <property type="entry name" value="HOMOCYSTEINE_CYSTEINE SYNTHASE"/>
    <property type="match status" value="1"/>
</dbReference>
<keyword evidence="3" id="KW-0808">Transferase</keyword>
<reference evidence="7" key="1">
    <citation type="submission" date="2021-02" db="EMBL/GenBank/DDBJ databases">
        <title>Sulfurospirillum tamanensis sp. nov.</title>
        <authorList>
            <person name="Merkel A.Y."/>
        </authorList>
    </citation>
    <scope>NUCLEOTIDE SEQUENCE [LARGE SCALE GENOMIC DNA]</scope>
    <source>
        <strain evidence="7">T05b</strain>
    </source>
</reference>
<keyword evidence="7" id="KW-1185">Reference proteome</keyword>
<dbReference type="Gene3D" id="3.90.1150.10">
    <property type="entry name" value="Aspartate Aminotransferase, domain 1"/>
    <property type="match status" value="1"/>
</dbReference>
<dbReference type="SUPFAM" id="SSF53383">
    <property type="entry name" value="PLP-dependent transferases"/>
    <property type="match status" value="1"/>
</dbReference>
<keyword evidence="4 5" id="KW-0663">Pyridoxal phosphate</keyword>
<accession>A0ABS2WSN9</accession>
<dbReference type="InterPro" id="IPR015424">
    <property type="entry name" value="PyrdxlP-dep_Trfase"/>
</dbReference>
<evidence type="ECO:0000256" key="2">
    <source>
        <dbReference type="ARBA" id="ARBA00009077"/>
    </source>
</evidence>
<evidence type="ECO:0000256" key="1">
    <source>
        <dbReference type="ARBA" id="ARBA00001933"/>
    </source>
</evidence>
<gene>
    <name evidence="6" type="ORF">JWV37_05260</name>
</gene>
<dbReference type="InterPro" id="IPR000277">
    <property type="entry name" value="Cys/Met-Metab_PyrdxlP-dep_enz"/>
</dbReference>
<dbReference type="PIRSF" id="PIRSF001434">
    <property type="entry name" value="CGS"/>
    <property type="match status" value="1"/>
</dbReference>
<evidence type="ECO:0000256" key="5">
    <source>
        <dbReference type="RuleBase" id="RU362118"/>
    </source>
</evidence>